<evidence type="ECO:0000313" key="2">
    <source>
        <dbReference type="EMBL" id="CCC51934.1"/>
    </source>
</evidence>
<sequence>MCVKYLQRRRRRECGRYDFRHFSFLFPFFFFHSPTTTSSSTFFFLLFFYFSPFPSVLTYRCFSFFIVLHALAFLLLPSRPLLLISMQGWNVQHDHHTKAPHNTSLYHSMNHRRDVCTGTFSWNKKSYTQAQVQLITS</sequence>
<organism evidence="2">
    <name type="scientific">Trypanosoma vivax (strain Y486)</name>
    <dbReference type="NCBI Taxonomy" id="1055687"/>
    <lineage>
        <taxon>Eukaryota</taxon>
        <taxon>Discoba</taxon>
        <taxon>Euglenozoa</taxon>
        <taxon>Kinetoplastea</taxon>
        <taxon>Metakinetoplastina</taxon>
        <taxon>Trypanosomatida</taxon>
        <taxon>Trypanosomatidae</taxon>
        <taxon>Trypanosoma</taxon>
        <taxon>Duttonella</taxon>
    </lineage>
</organism>
<feature type="transmembrane region" description="Helical" evidence="1">
    <location>
        <begin position="21"/>
        <end position="50"/>
    </location>
</feature>
<dbReference type="EMBL" id="HE573026">
    <property type="protein sequence ID" value="CCC51934.1"/>
    <property type="molecule type" value="Genomic_DNA"/>
</dbReference>
<keyword evidence="1" id="KW-0472">Membrane</keyword>
<gene>
    <name evidence="2" type="ORF">TVY486_1009790</name>
</gene>
<name>G0U7S6_TRYVY</name>
<proteinExistence type="predicted"/>
<reference evidence="2" key="1">
    <citation type="journal article" date="2012" name="Proc. Natl. Acad. Sci. U.S.A.">
        <title>Antigenic diversity is generated by distinct evolutionary mechanisms in African trypanosome species.</title>
        <authorList>
            <person name="Jackson A.P."/>
            <person name="Berry A."/>
            <person name="Aslett M."/>
            <person name="Allison H.C."/>
            <person name="Burton P."/>
            <person name="Vavrova-Anderson J."/>
            <person name="Brown R."/>
            <person name="Browne H."/>
            <person name="Corton N."/>
            <person name="Hauser H."/>
            <person name="Gamble J."/>
            <person name="Gilderthorp R."/>
            <person name="Marcello L."/>
            <person name="McQuillan J."/>
            <person name="Otto T.D."/>
            <person name="Quail M.A."/>
            <person name="Sanders M.J."/>
            <person name="van Tonder A."/>
            <person name="Ginger M.L."/>
            <person name="Field M.C."/>
            <person name="Barry J.D."/>
            <person name="Hertz-Fowler C."/>
            <person name="Berriman M."/>
        </authorList>
    </citation>
    <scope>NUCLEOTIDE SEQUENCE</scope>
    <source>
        <strain evidence="2">Y486</strain>
    </source>
</reference>
<protein>
    <submittedName>
        <fullName evidence="2">Uncharacterized protein</fullName>
    </submittedName>
</protein>
<dbReference type="AlphaFoldDB" id="G0U7S6"/>
<accession>G0U7S6</accession>
<feature type="transmembrane region" description="Helical" evidence="1">
    <location>
        <begin position="56"/>
        <end position="76"/>
    </location>
</feature>
<keyword evidence="1" id="KW-1133">Transmembrane helix</keyword>
<keyword evidence="1" id="KW-0812">Transmembrane</keyword>
<evidence type="ECO:0000256" key="1">
    <source>
        <dbReference type="SAM" id="Phobius"/>
    </source>
</evidence>